<evidence type="ECO:0000256" key="1">
    <source>
        <dbReference type="SAM" id="Phobius"/>
    </source>
</evidence>
<dbReference type="Pfam" id="PF12750">
    <property type="entry name" value="Maff2"/>
    <property type="match status" value="1"/>
</dbReference>
<keyword evidence="1" id="KW-0812">Transmembrane</keyword>
<dbReference type="InterPro" id="IPR024272">
    <property type="entry name" value="MAFF-rel"/>
</dbReference>
<keyword evidence="1" id="KW-1133">Transmembrane helix</keyword>
<protein>
    <recommendedName>
        <fullName evidence="4">Maff2 family</fullName>
    </recommendedName>
</protein>
<sequence>MAKCRIGTAKFFTLLLLLYRISVKSQGIKQLMSGGGIILIGTTLIPLLSGLFS</sequence>
<proteinExistence type="predicted"/>
<evidence type="ECO:0000313" key="3">
    <source>
        <dbReference type="Proteomes" id="UP000446348"/>
    </source>
</evidence>
<dbReference type="OrthoDB" id="9801976at2"/>
<dbReference type="EMBL" id="QXWZ01000028">
    <property type="protein sequence ID" value="NBI79904.1"/>
    <property type="molecule type" value="Genomic_DNA"/>
</dbReference>
<name>A0A845RJJ5_9FIRM</name>
<evidence type="ECO:0000313" key="2">
    <source>
        <dbReference type="EMBL" id="NBI79904.1"/>
    </source>
</evidence>
<feature type="transmembrane region" description="Helical" evidence="1">
    <location>
        <begin position="35"/>
        <end position="52"/>
    </location>
</feature>
<comment type="caution">
    <text evidence="2">The sequence shown here is derived from an EMBL/GenBank/DDBJ whole genome shotgun (WGS) entry which is preliminary data.</text>
</comment>
<dbReference type="AlphaFoldDB" id="A0A845RJJ5"/>
<accession>A0A845RJJ5</accession>
<organism evidence="2 3">
    <name type="scientific">Anaerotruncus colihominis</name>
    <dbReference type="NCBI Taxonomy" id="169435"/>
    <lineage>
        <taxon>Bacteria</taxon>
        <taxon>Bacillati</taxon>
        <taxon>Bacillota</taxon>
        <taxon>Clostridia</taxon>
        <taxon>Eubacteriales</taxon>
        <taxon>Oscillospiraceae</taxon>
        <taxon>Anaerotruncus</taxon>
    </lineage>
</organism>
<evidence type="ECO:0008006" key="4">
    <source>
        <dbReference type="Google" id="ProtNLM"/>
    </source>
</evidence>
<keyword evidence="1" id="KW-0472">Membrane</keyword>
<gene>
    <name evidence="2" type="ORF">D3Z39_13720</name>
</gene>
<dbReference type="Proteomes" id="UP000446348">
    <property type="component" value="Unassembled WGS sequence"/>
</dbReference>
<reference evidence="2 3" key="1">
    <citation type="submission" date="2018-08" db="EMBL/GenBank/DDBJ databases">
        <title>Murine metabolic-syndrome-specific gut microbial biobank.</title>
        <authorList>
            <person name="Liu C."/>
        </authorList>
    </citation>
    <scope>NUCLEOTIDE SEQUENCE [LARGE SCALE GENOMIC DNA]</scope>
    <source>
        <strain evidence="2 3">X69</strain>
    </source>
</reference>